<evidence type="ECO:0000259" key="6">
    <source>
        <dbReference type="Pfam" id="PF22666"/>
    </source>
</evidence>
<dbReference type="Gene3D" id="2.60.40.10">
    <property type="entry name" value="Immunoglobulins"/>
    <property type="match status" value="1"/>
</dbReference>
<dbReference type="Gene3D" id="3.20.20.80">
    <property type="entry name" value="Glycosidases"/>
    <property type="match status" value="2"/>
</dbReference>
<dbReference type="PANTHER" id="PTHR43730:SF1">
    <property type="entry name" value="BETA-MANNOSIDASE"/>
    <property type="match status" value="1"/>
</dbReference>
<comment type="caution">
    <text evidence="7">The sequence shown here is derived from an EMBL/GenBank/DDBJ whole genome shotgun (WGS) entry which is preliminary data.</text>
</comment>
<dbReference type="SUPFAM" id="SSF49303">
    <property type="entry name" value="beta-Galactosidase/glucuronidase domain"/>
    <property type="match status" value="1"/>
</dbReference>
<sequence length="544" mass="61033">MSPLHNAADTRAMSTLVFLVCFTLVAVNGADGKFSLNSDNKKVTWTLENKNGSISVAGSVPGGVYSDLHTAGVIGHILVGFNDVLTSPLGTTNNMFVRYTFDVKSHLKIHFASPVEAAKIRSDKHFTAPACVPDEYHGECHANQLRKMQASFSWDWGPAFPSVGLWLHSAGIGDQPSPPLDFGKEHYHGECHANQLRKMQASFSWDWGPAFPSVGVDQHWDVRIRSHLESSLHKKHIKGYLSATLSVDGNQSIKVEREVEIQARDDGSAEADLNMTISENVVSLWWPNEYGEQPLYNLDVYLLCLSPKGNIDQASSENKQIGFRTIEVIEEHASSVLVENLLNSAKDAHMAMLRVWGGGVYESDYFYNRCDQLGILIWQDFMFACSMYPTDPEYLDITLQSRSGPATTRTKSPCEATEYNRYKDEYIKLYVNTIKPIVESLDPGRRYLVSSPSNGLESEKEGYIANNPYDSHYGDTHYYNYFGDNWDQNIYPSTRFASEYGFQSLPTLAAMKTATQDEKDFSVDTQTAQPEWLSVHRESTVEAF</sequence>
<dbReference type="STRING" id="104452.A0A0L7KT42"/>
<organism evidence="7 8">
    <name type="scientific">Operophtera brumata</name>
    <name type="common">Winter moth</name>
    <name type="synonym">Phalaena brumata</name>
    <dbReference type="NCBI Taxonomy" id="104452"/>
    <lineage>
        <taxon>Eukaryota</taxon>
        <taxon>Metazoa</taxon>
        <taxon>Ecdysozoa</taxon>
        <taxon>Arthropoda</taxon>
        <taxon>Hexapoda</taxon>
        <taxon>Insecta</taxon>
        <taxon>Pterygota</taxon>
        <taxon>Neoptera</taxon>
        <taxon>Endopterygota</taxon>
        <taxon>Lepidoptera</taxon>
        <taxon>Glossata</taxon>
        <taxon>Ditrysia</taxon>
        <taxon>Geometroidea</taxon>
        <taxon>Geometridae</taxon>
        <taxon>Larentiinae</taxon>
        <taxon>Operophtera</taxon>
    </lineage>
</organism>
<dbReference type="AlphaFoldDB" id="A0A0L7KT42"/>
<dbReference type="EC" id="3.2.1.25" evidence="2"/>
<dbReference type="InterPro" id="IPR054593">
    <property type="entry name" value="Beta-mannosidase-like_N2"/>
</dbReference>
<dbReference type="InterPro" id="IPR013783">
    <property type="entry name" value="Ig-like_fold"/>
</dbReference>
<evidence type="ECO:0000256" key="5">
    <source>
        <dbReference type="SAM" id="SignalP"/>
    </source>
</evidence>
<reference evidence="7 8" key="1">
    <citation type="journal article" date="2015" name="Genome Biol. Evol.">
        <title>The genome of winter moth (Operophtera brumata) provides a genomic perspective on sexual dimorphism and phenology.</title>
        <authorList>
            <person name="Derks M.F."/>
            <person name="Smit S."/>
            <person name="Salis L."/>
            <person name="Schijlen E."/>
            <person name="Bossers A."/>
            <person name="Mateman C."/>
            <person name="Pijl A.S."/>
            <person name="de Ridder D."/>
            <person name="Groenen M.A."/>
            <person name="Visser M.E."/>
            <person name="Megens H.J."/>
        </authorList>
    </citation>
    <scope>NUCLEOTIDE SEQUENCE [LARGE SCALE GENOMIC DNA]</scope>
    <source>
        <strain evidence="7">WM2013NL</strain>
        <tissue evidence="7">Head and thorax</tissue>
    </source>
</reference>
<evidence type="ECO:0000256" key="3">
    <source>
        <dbReference type="ARBA" id="ARBA00022801"/>
    </source>
</evidence>
<evidence type="ECO:0000256" key="2">
    <source>
        <dbReference type="ARBA" id="ARBA00012754"/>
    </source>
</evidence>
<name>A0A0L7KT42_OPEBR</name>
<dbReference type="GO" id="GO:0006516">
    <property type="term" value="P:glycoprotein catabolic process"/>
    <property type="evidence" value="ECO:0007669"/>
    <property type="project" value="TreeGrafter"/>
</dbReference>
<dbReference type="Proteomes" id="UP000037510">
    <property type="component" value="Unassembled WGS sequence"/>
</dbReference>
<dbReference type="InterPro" id="IPR017853">
    <property type="entry name" value="GH"/>
</dbReference>
<gene>
    <name evidence="7" type="ORF">OBRU01_21333</name>
</gene>
<keyword evidence="5" id="KW-0732">Signal</keyword>
<evidence type="ECO:0000313" key="7">
    <source>
        <dbReference type="EMBL" id="KOB66453.1"/>
    </source>
</evidence>
<feature type="domain" description="Beta-mannosidase-like galactose-binding" evidence="6">
    <location>
        <begin position="188"/>
        <end position="216"/>
    </location>
</feature>
<feature type="domain" description="Beta-mannosidase-like galactose-binding" evidence="6">
    <location>
        <begin position="88"/>
        <end position="166"/>
    </location>
</feature>
<keyword evidence="8" id="KW-1185">Reference proteome</keyword>
<comment type="catalytic activity">
    <reaction evidence="1">
        <text>Hydrolysis of terminal, non-reducing beta-D-mannose residues in beta-D-mannosides.</text>
        <dbReference type="EC" id="3.2.1.25"/>
    </reaction>
</comment>
<dbReference type="PANTHER" id="PTHR43730">
    <property type="entry name" value="BETA-MANNOSIDASE"/>
    <property type="match status" value="1"/>
</dbReference>
<protein>
    <recommendedName>
        <fullName evidence="2">beta-mannosidase</fullName>
        <ecNumber evidence="2">3.2.1.25</ecNumber>
    </recommendedName>
</protein>
<dbReference type="GO" id="GO:0004567">
    <property type="term" value="F:beta-mannosidase activity"/>
    <property type="evidence" value="ECO:0007669"/>
    <property type="project" value="UniProtKB-EC"/>
</dbReference>
<dbReference type="EMBL" id="JTDY01005940">
    <property type="protein sequence ID" value="KOB66453.1"/>
    <property type="molecule type" value="Genomic_DNA"/>
</dbReference>
<proteinExistence type="predicted"/>
<dbReference type="InterPro" id="IPR036156">
    <property type="entry name" value="Beta-gal/glucu_dom_sf"/>
</dbReference>
<keyword evidence="3" id="KW-0378">Hydrolase</keyword>
<dbReference type="Gene3D" id="2.60.120.260">
    <property type="entry name" value="Galactose-binding domain-like"/>
    <property type="match status" value="3"/>
</dbReference>
<dbReference type="Pfam" id="PF22666">
    <property type="entry name" value="Glyco_hydro_2_N2"/>
    <property type="match status" value="2"/>
</dbReference>
<dbReference type="SUPFAM" id="SSF51445">
    <property type="entry name" value="(Trans)glycosidases"/>
    <property type="match status" value="1"/>
</dbReference>
<dbReference type="InterPro" id="IPR008979">
    <property type="entry name" value="Galactose-bd-like_sf"/>
</dbReference>
<feature type="chain" id="PRO_5005572863" description="beta-mannosidase" evidence="5">
    <location>
        <begin position="33"/>
        <end position="544"/>
    </location>
</feature>
<evidence type="ECO:0000256" key="4">
    <source>
        <dbReference type="ARBA" id="ARBA00023295"/>
    </source>
</evidence>
<feature type="signal peptide" evidence="5">
    <location>
        <begin position="1"/>
        <end position="32"/>
    </location>
</feature>
<evidence type="ECO:0000313" key="8">
    <source>
        <dbReference type="Proteomes" id="UP000037510"/>
    </source>
</evidence>
<accession>A0A0L7KT42</accession>
<keyword evidence="4" id="KW-0326">Glycosidase</keyword>
<dbReference type="InterPro" id="IPR050887">
    <property type="entry name" value="Beta-mannosidase_GH2"/>
</dbReference>
<evidence type="ECO:0000256" key="1">
    <source>
        <dbReference type="ARBA" id="ARBA00000829"/>
    </source>
</evidence>
<dbReference type="SUPFAM" id="SSF49785">
    <property type="entry name" value="Galactose-binding domain-like"/>
    <property type="match status" value="1"/>
</dbReference>